<dbReference type="EMBL" id="ML993623">
    <property type="protein sequence ID" value="KAF2160905.1"/>
    <property type="molecule type" value="Genomic_DNA"/>
</dbReference>
<evidence type="ECO:0000256" key="1">
    <source>
        <dbReference type="ARBA" id="ARBA00004123"/>
    </source>
</evidence>
<dbReference type="PANTHER" id="PTHR47782">
    <property type="entry name" value="ZN(II)2CYS6 TRANSCRIPTION FACTOR (EUROFUNG)-RELATED"/>
    <property type="match status" value="1"/>
</dbReference>
<evidence type="ECO:0000259" key="9">
    <source>
        <dbReference type="SMART" id="SM00906"/>
    </source>
</evidence>
<dbReference type="Pfam" id="PF04082">
    <property type="entry name" value="Fungal_trans"/>
    <property type="match status" value="1"/>
</dbReference>
<organism evidence="10 11">
    <name type="scientific">Zasmidium cellare ATCC 36951</name>
    <dbReference type="NCBI Taxonomy" id="1080233"/>
    <lineage>
        <taxon>Eukaryota</taxon>
        <taxon>Fungi</taxon>
        <taxon>Dikarya</taxon>
        <taxon>Ascomycota</taxon>
        <taxon>Pezizomycotina</taxon>
        <taxon>Dothideomycetes</taxon>
        <taxon>Dothideomycetidae</taxon>
        <taxon>Mycosphaerellales</taxon>
        <taxon>Mycosphaerellaceae</taxon>
        <taxon>Zasmidium</taxon>
    </lineage>
</organism>
<dbReference type="InterPro" id="IPR007219">
    <property type="entry name" value="XnlR_reg_dom"/>
</dbReference>
<sequence length="707" mass="78128">MPRSQNQGMHCGTLAICAHGLYGASSATGALRLVPNARKQAYSASILLSDALSRVEWLENIVKTHLPDVDLTGGTPQSLPGAAHTETVQPLSTAVSTAKRRADAAGLDSPGTPVEHGKRMARDLGLVSLNVSNSRTHYLGASSGHFFADLLQDHRETQDPITGQDESAESSDIEDGVGSSGHGASFRGHFAVLKKLQKVLPTQDECNLHVRLFFHHYHPEYPVLHQPSVYSLVTALYAALHVVSPDSLGPNGWPVDMPAFKYNGQALGKGGKDTVTISPTTAAAQLLYILAAAAHLQNHRHKFGSDPRPYEDLAVQLMSRSLGDVSLESVQLIVLSILHGFISGQSGNPWVFLHLGMAYAVDLGLHRAAQDSSRFTLENVQMRRRVFFCLYVLDRFISSVQGRPLGFQDDTLELALPVMIDSGESTASADDQALMDYSIARFQWAQLISEIKYHLYRFSSSAMAGSTRRETQSSLHIRLDEWRFTSLRQLDTSIDKRALALKTELKIKHEYAMCLLYQPSISCRHPDSAALKRCFDSAVKRLNMYWSLHEHQALILSWPVTHGIFLAGTTLIFCMWASPDVRSSMLISQISKDLRLCTNLLTLGGAWWTPARRCCQSFQSLVDITTNTFLFPSTTEPPVPTTQTTLPLTPSLDEPGQDTELWDPNDIEEMLRSFMQNDYQFSDLFDNLQAVPTGSSDATWNFDVPST</sequence>
<feature type="region of interest" description="Disordered" evidence="8">
    <location>
        <begin position="158"/>
        <end position="181"/>
    </location>
</feature>
<feature type="domain" description="Xylanolytic transcriptional activator regulatory" evidence="9">
    <location>
        <begin position="349"/>
        <end position="423"/>
    </location>
</feature>
<evidence type="ECO:0000256" key="6">
    <source>
        <dbReference type="ARBA" id="ARBA00023163"/>
    </source>
</evidence>
<keyword evidence="5" id="KW-0238">DNA-binding</keyword>
<dbReference type="CDD" id="cd12148">
    <property type="entry name" value="fungal_TF_MHR"/>
    <property type="match status" value="1"/>
</dbReference>
<keyword evidence="11" id="KW-1185">Reference proteome</keyword>
<feature type="compositionally biased region" description="Polar residues" evidence="8">
    <location>
        <begin position="86"/>
        <end position="96"/>
    </location>
</feature>
<evidence type="ECO:0000256" key="4">
    <source>
        <dbReference type="ARBA" id="ARBA00023015"/>
    </source>
</evidence>
<dbReference type="GO" id="GO:0008270">
    <property type="term" value="F:zinc ion binding"/>
    <property type="evidence" value="ECO:0007669"/>
    <property type="project" value="InterPro"/>
</dbReference>
<evidence type="ECO:0000256" key="7">
    <source>
        <dbReference type="ARBA" id="ARBA00023242"/>
    </source>
</evidence>
<proteinExistence type="predicted"/>
<evidence type="ECO:0000313" key="11">
    <source>
        <dbReference type="Proteomes" id="UP000799537"/>
    </source>
</evidence>
<evidence type="ECO:0000313" key="10">
    <source>
        <dbReference type="EMBL" id="KAF2160905.1"/>
    </source>
</evidence>
<dbReference type="OrthoDB" id="25921at2759"/>
<dbReference type="GO" id="GO:0045944">
    <property type="term" value="P:positive regulation of transcription by RNA polymerase II"/>
    <property type="evidence" value="ECO:0007669"/>
    <property type="project" value="TreeGrafter"/>
</dbReference>
<dbReference type="GO" id="GO:0006351">
    <property type="term" value="P:DNA-templated transcription"/>
    <property type="evidence" value="ECO:0007669"/>
    <property type="project" value="InterPro"/>
</dbReference>
<dbReference type="PANTHER" id="PTHR47782:SF1">
    <property type="entry name" value="PYRIMIDINE PATHWAY REGULATORY PROTEIN 1"/>
    <property type="match status" value="1"/>
</dbReference>
<dbReference type="RefSeq" id="XP_033661794.1">
    <property type="nucleotide sequence ID" value="XM_033809181.1"/>
</dbReference>
<feature type="compositionally biased region" description="Low complexity" evidence="8">
    <location>
        <begin position="641"/>
        <end position="652"/>
    </location>
</feature>
<keyword evidence="2" id="KW-0479">Metal-binding</keyword>
<dbReference type="AlphaFoldDB" id="A0A6A6C1S7"/>
<dbReference type="GO" id="GO:0043565">
    <property type="term" value="F:sequence-specific DNA binding"/>
    <property type="evidence" value="ECO:0007669"/>
    <property type="project" value="TreeGrafter"/>
</dbReference>
<evidence type="ECO:0000256" key="5">
    <source>
        <dbReference type="ARBA" id="ARBA00023125"/>
    </source>
</evidence>
<comment type="subcellular location">
    <subcellularLocation>
        <location evidence="1">Nucleus</location>
    </subcellularLocation>
</comment>
<reference evidence="10" key="1">
    <citation type="journal article" date="2020" name="Stud. Mycol.">
        <title>101 Dothideomycetes genomes: a test case for predicting lifestyles and emergence of pathogens.</title>
        <authorList>
            <person name="Haridas S."/>
            <person name="Albert R."/>
            <person name="Binder M."/>
            <person name="Bloem J."/>
            <person name="Labutti K."/>
            <person name="Salamov A."/>
            <person name="Andreopoulos B."/>
            <person name="Baker S."/>
            <person name="Barry K."/>
            <person name="Bills G."/>
            <person name="Bluhm B."/>
            <person name="Cannon C."/>
            <person name="Castanera R."/>
            <person name="Culley D."/>
            <person name="Daum C."/>
            <person name="Ezra D."/>
            <person name="Gonzalez J."/>
            <person name="Henrissat B."/>
            <person name="Kuo A."/>
            <person name="Liang C."/>
            <person name="Lipzen A."/>
            <person name="Lutzoni F."/>
            <person name="Magnuson J."/>
            <person name="Mondo S."/>
            <person name="Nolan M."/>
            <person name="Ohm R."/>
            <person name="Pangilinan J."/>
            <person name="Park H.-J."/>
            <person name="Ramirez L."/>
            <person name="Alfaro M."/>
            <person name="Sun H."/>
            <person name="Tritt A."/>
            <person name="Yoshinaga Y."/>
            <person name="Zwiers L.-H."/>
            <person name="Turgeon B."/>
            <person name="Goodwin S."/>
            <person name="Spatafora J."/>
            <person name="Crous P."/>
            <person name="Grigoriev I."/>
        </authorList>
    </citation>
    <scope>NUCLEOTIDE SEQUENCE</scope>
    <source>
        <strain evidence="10">ATCC 36951</strain>
    </source>
</reference>
<dbReference type="InterPro" id="IPR052202">
    <property type="entry name" value="Yeast_MetPath_Reg"/>
</dbReference>
<dbReference type="SMART" id="SM00906">
    <property type="entry name" value="Fungal_trans"/>
    <property type="match status" value="1"/>
</dbReference>
<protein>
    <recommendedName>
        <fullName evidence="9">Xylanolytic transcriptional activator regulatory domain-containing protein</fullName>
    </recommendedName>
</protein>
<evidence type="ECO:0000256" key="3">
    <source>
        <dbReference type="ARBA" id="ARBA00022833"/>
    </source>
</evidence>
<dbReference type="GO" id="GO:0000981">
    <property type="term" value="F:DNA-binding transcription factor activity, RNA polymerase II-specific"/>
    <property type="evidence" value="ECO:0007669"/>
    <property type="project" value="TreeGrafter"/>
</dbReference>
<keyword evidence="6" id="KW-0804">Transcription</keyword>
<dbReference type="Proteomes" id="UP000799537">
    <property type="component" value="Unassembled WGS sequence"/>
</dbReference>
<gene>
    <name evidence="10" type="ORF">M409DRAFT_28783</name>
</gene>
<dbReference type="GO" id="GO:0005634">
    <property type="term" value="C:nucleus"/>
    <property type="evidence" value="ECO:0007669"/>
    <property type="project" value="UniProtKB-SubCell"/>
</dbReference>
<feature type="compositionally biased region" description="Acidic residues" evidence="8">
    <location>
        <begin position="166"/>
        <end position="175"/>
    </location>
</feature>
<keyword evidence="4" id="KW-0805">Transcription regulation</keyword>
<evidence type="ECO:0000256" key="8">
    <source>
        <dbReference type="SAM" id="MobiDB-lite"/>
    </source>
</evidence>
<evidence type="ECO:0000256" key="2">
    <source>
        <dbReference type="ARBA" id="ARBA00022723"/>
    </source>
</evidence>
<keyword evidence="7" id="KW-0539">Nucleus</keyword>
<feature type="region of interest" description="Disordered" evidence="8">
    <location>
        <begin position="71"/>
        <end position="117"/>
    </location>
</feature>
<name>A0A6A6C1S7_ZASCE</name>
<dbReference type="GeneID" id="54562453"/>
<keyword evidence="3" id="KW-0862">Zinc</keyword>
<accession>A0A6A6C1S7</accession>
<feature type="region of interest" description="Disordered" evidence="8">
    <location>
        <begin position="634"/>
        <end position="657"/>
    </location>
</feature>